<dbReference type="Proteomes" id="UP000068832">
    <property type="component" value="Chromosome"/>
</dbReference>
<feature type="domain" description="CBS" evidence="3">
    <location>
        <begin position="178"/>
        <end position="235"/>
    </location>
</feature>
<dbReference type="OrthoDB" id="64432at2157"/>
<dbReference type="Proteomes" id="UP000061362">
    <property type="component" value="Chromosome"/>
</dbReference>
<dbReference type="InterPro" id="IPR046342">
    <property type="entry name" value="CBS_dom_sf"/>
</dbReference>
<evidence type="ECO:0000313" key="10">
    <source>
        <dbReference type="Proteomes" id="UP000029084"/>
    </source>
</evidence>
<name>A0A088E968_9CREN</name>
<evidence type="ECO:0000313" key="15">
    <source>
        <dbReference type="Proteomes" id="UP000068832"/>
    </source>
</evidence>
<evidence type="ECO:0000313" key="8">
    <source>
        <dbReference type="EMBL" id="AKV81779.1"/>
    </source>
</evidence>
<evidence type="ECO:0000256" key="1">
    <source>
        <dbReference type="ARBA" id="ARBA00023122"/>
    </source>
</evidence>
<keyword evidence="5" id="KW-0418">Kinase</keyword>
<dbReference type="SUPFAM" id="SSF54631">
    <property type="entry name" value="CBS-domain pair"/>
    <property type="match status" value="1"/>
</dbReference>
<dbReference type="EMBL" id="CP012176">
    <property type="protein sequence ID" value="AKV84012.1"/>
    <property type="molecule type" value="Genomic_DNA"/>
</dbReference>
<dbReference type="GO" id="GO:0006355">
    <property type="term" value="P:regulation of DNA-templated transcription"/>
    <property type="evidence" value="ECO:0007669"/>
    <property type="project" value="InterPro"/>
</dbReference>
<proteinExistence type="predicted"/>
<evidence type="ECO:0000313" key="5">
    <source>
        <dbReference type="EMBL" id="AKV75045.1"/>
    </source>
</evidence>
<dbReference type="InterPro" id="IPR000644">
    <property type="entry name" value="CBS_dom"/>
</dbReference>
<dbReference type="EMBL" id="CP012175">
    <property type="protein sequence ID" value="AKV81779.1"/>
    <property type="molecule type" value="Genomic_DNA"/>
</dbReference>
<keyword evidence="1 2" id="KW-0129">CBS domain</keyword>
<dbReference type="InterPro" id="IPR051257">
    <property type="entry name" value="Diverse_CBS-Domain"/>
</dbReference>
<dbReference type="EMBL" id="CP012173">
    <property type="protein sequence ID" value="AKV77284.1"/>
    <property type="molecule type" value="Genomic_DNA"/>
</dbReference>
<dbReference type="PATRIC" id="fig|43687.5.peg.2272"/>
<evidence type="ECO:0000313" key="9">
    <source>
        <dbReference type="EMBL" id="AKV84012.1"/>
    </source>
</evidence>
<dbReference type="PANTHER" id="PTHR43080">
    <property type="entry name" value="CBS DOMAIN-CONTAINING PROTEIN CBSX3, MITOCHONDRIAL"/>
    <property type="match status" value="1"/>
</dbReference>
<evidence type="ECO:0000313" key="12">
    <source>
        <dbReference type="Proteomes" id="UP000061362"/>
    </source>
</evidence>
<dbReference type="InterPro" id="IPR036390">
    <property type="entry name" value="WH_DNA-bd_sf"/>
</dbReference>
<dbReference type="EMBL" id="CP008822">
    <property type="protein sequence ID" value="AIM28237.1"/>
    <property type="molecule type" value="Genomic_DNA"/>
</dbReference>
<keyword evidence="5" id="KW-0808">Transferase</keyword>
<dbReference type="EMBL" id="CP012172">
    <property type="protein sequence ID" value="AKV75045.1"/>
    <property type="molecule type" value="Genomic_DNA"/>
</dbReference>
<evidence type="ECO:0000313" key="4">
    <source>
        <dbReference type="EMBL" id="AIM28237.1"/>
    </source>
</evidence>
<dbReference type="Proteomes" id="UP000062475">
    <property type="component" value="Chromosome"/>
</dbReference>
<dbReference type="Gene3D" id="1.10.10.10">
    <property type="entry name" value="Winged helix-like DNA-binding domain superfamily/Winged helix DNA-binding domain"/>
    <property type="match status" value="1"/>
</dbReference>
<dbReference type="PIRSF" id="PIRSF005063">
    <property type="entry name" value="UCP005063_CBS_MJ1232"/>
    <property type="match status" value="1"/>
</dbReference>
<dbReference type="Proteomes" id="UP000029084">
    <property type="component" value="Chromosome"/>
</dbReference>
<dbReference type="GO" id="GO:0003677">
    <property type="term" value="F:DNA binding"/>
    <property type="evidence" value="ECO:0007669"/>
    <property type="project" value="InterPro"/>
</dbReference>
<reference evidence="9 11" key="3">
    <citation type="submission" date="2015-07" db="EMBL/GenBank/DDBJ databases">
        <title>Physiological, transcriptional responses and genome re-sequencing of acid resistant extremely thermoacidophilic Metallosphaera sedula SARC-M1.</title>
        <authorList>
            <person name="Ai C."/>
            <person name="McCarthy S."/>
            <person name="Eckrich V."/>
            <person name="Rudrappa D."/>
            <person name="Qiu G."/>
            <person name="Blum P."/>
        </authorList>
    </citation>
    <scope>NUCLEOTIDE SEQUENCE [LARGE SCALE GENOMIC DNA]</scope>
    <source>
        <strain evidence="9 11">SARC-M1</strain>
    </source>
</reference>
<dbReference type="PROSITE" id="PS51371">
    <property type="entry name" value="CBS"/>
    <property type="match status" value="2"/>
</dbReference>
<dbReference type="Gene3D" id="3.10.580.10">
    <property type="entry name" value="CBS-domain"/>
    <property type="match status" value="2"/>
</dbReference>
<dbReference type="InterPro" id="IPR036388">
    <property type="entry name" value="WH-like_DNA-bd_sf"/>
</dbReference>
<evidence type="ECO:0000313" key="7">
    <source>
        <dbReference type="EMBL" id="AKV79534.1"/>
    </source>
</evidence>
<dbReference type="Pfam" id="PF00571">
    <property type="entry name" value="CBS"/>
    <property type="match status" value="2"/>
</dbReference>
<dbReference type="InterPro" id="IPR016436">
    <property type="entry name" value="UCP005063_CBS"/>
</dbReference>
<dbReference type="SMART" id="SM00116">
    <property type="entry name" value="CBS"/>
    <property type="match status" value="2"/>
</dbReference>
<feature type="domain" description="CBS" evidence="3">
    <location>
        <begin position="241"/>
        <end position="300"/>
    </location>
</feature>
<evidence type="ECO:0000256" key="2">
    <source>
        <dbReference type="PROSITE-ProRule" id="PRU00703"/>
    </source>
</evidence>
<gene>
    <name evidence="4" type="ORF">HA72_2115</name>
    <name evidence="5" type="ORF">MsedA_2164</name>
    <name evidence="6" type="ORF">MsedB_2166</name>
    <name evidence="7" type="ORF">MsedC_2164</name>
    <name evidence="8" type="ORF">MsedD_2165</name>
    <name evidence="9" type="ORF">MsedE_2166</name>
</gene>
<reference evidence="4 10" key="1">
    <citation type="journal article" date="2014" name="J. Bacteriol.">
        <title>Role of an Archaeal PitA Transporter in the Copper and Arsenic Resistance of Metallosphaera sedula, an Extreme Thermoacidophile.</title>
        <authorList>
            <person name="McCarthy S."/>
            <person name="Ai C."/>
            <person name="Wheaton G."/>
            <person name="Tevatia R."/>
            <person name="Eckrich V."/>
            <person name="Kelly R."/>
            <person name="Blum P."/>
        </authorList>
    </citation>
    <scope>NUCLEOTIDE SEQUENCE [LARGE SCALE GENOMIC DNA]</scope>
    <source>
        <strain evidence="4 10">CuR1</strain>
    </source>
</reference>
<dbReference type="OMA" id="HEGYVRN"/>
<sequence>MQNLSSTQREILLALIELYNRQKKMIKSKEVADMISKDEGTVRNIILSLKVLGLVDSKPGPNGGYLPTLKAYEFVKNPSILPILDKLSLYRGNVETDVKVENIELLDITNPSGNRVILKISGDPRKIRPGDSVRVGPTPYSRLVIEGVVLNAEEERREIIIDVKRMISIPKEKVKNIIGKRLVSLKPNMSLRDASRILHKEGIRGAPVLDESGNVIGIITTADLMRAFYEGNFDATVSDYMKRDVITIKEEDDIMEAVKKMVTYNVGRLVVMDAINRVTGMVTRTDILKSIAGLEGLWSI</sequence>
<dbReference type="Pfam" id="PF03444">
    <property type="entry name" value="WHD_HrcA"/>
    <property type="match status" value="1"/>
</dbReference>
<evidence type="ECO:0000313" key="14">
    <source>
        <dbReference type="Proteomes" id="UP000062475"/>
    </source>
</evidence>
<dbReference type="GeneID" id="91756652"/>
<evidence type="ECO:0000313" key="13">
    <source>
        <dbReference type="Proteomes" id="UP000062398"/>
    </source>
</evidence>
<dbReference type="EMBL" id="CP012174">
    <property type="protein sequence ID" value="AKV79534.1"/>
    <property type="molecule type" value="Genomic_DNA"/>
</dbReference>
<dbReference type="Proteomes" id="UP000056255">
    <property type="component" value="Chromosome"/>
</dbReference>
<dbReference type="InterPro" id="IPR005104">
    <property type="entry name" value="WHTH_HrcA_DNA-bd"/>
</dbReference>
<dbReference type="GO" id="GO:0016301">
    <property type="term" value="F:kinase activity"/>
    <property type="evidence" value="ECO:0007669"/>
    <property type="project" value="UniProtKB-KW"/>
</dbReference>
<dbReference type="RefSeq" id="WP_012022041.1">
    <property type="nucleotide sequence ID" value="NZ_AP019770.1"/>
</dbReference>
<evidence type="ECO:0000313" key="6">
    <source>
        <dbReference type="EMBL" id="AKV77284.1"/>
    </source>
</evidence>
<dbReference type="AlphaFoldDB" id="A0A088E968"/>
<accession>A0A088E968</accession>
<evidence type="ECO:0000313" key="11">
    <source>
        <dbReference type="Proteomes" id="UP000056255"/>
    </source>
</evidence>
<protein>
    <submittedName>
        <fullName evidence="5">Histidine kinase</fullName>
    </submittedName>
    <submittedName>
        <fullName evidence="4">Putative signal transduction protein with CBS domains</fullName>
    </submittedName>
</protein>
<dbReference type="Proteomes" id="UP000062398">
    <property type="component" value="Chromosome"/>
</dbReference>
<organism evidence="4 10">
    <name type="scientific">Metallosphaera sedula</name>
    <dbReference type="NCBI Taxonomy" id="43687"/>
    <lineage>
        <taxon>Archaea</taxon>
        <taxon>Thermoproteota</taxon>
        <taxon>Thermoprotei</taxon>
        <taxon>Sulfolobales</taxon>
        <taxon>Sulfolobaceae</taxon>
        <taxon>Metallosphaera</taxon>
    </lineage>
</organism>
<dbReference type="SUPFAM" id="SSF46785">
    <property type="entry name" value="Winged helix' DNA-binding domain"/>
    <property type="match status" value="1"/>
</dbReference>
<dbReference type="PANTHER" id="PTHR43080:SF2">
    <property type="entry name" value="CBS DOMAIN-CONTAINING PROTEIN"/>
    <property type="match status" value="1"/>
</dbReference>
<reference evidence="12 13" key="2">
    <citation type="journal article" date="2015" name="Genome Announc.">
        <title>Complete Genome Sequences of Evolved Arsenate-Resistant Metallosphaera sedula Strains.</title>
        <authorList>
            <person name="Ai C."/>
            <person name="McCarthy S."/>
            <person name="Schackwitz W."/>
            <person name="Martin J."/>
            <person name="Lipzen A."/>
            <person name="Blum P."/>
        </authorList>
    </citation>
    <scope>NUCLEOTIDE SEQUENCE [LARGE SCALE GENOMIC DNA]</scope>
    <source>
        <strain evidence="7 13">ARS120-1</strain>
        <strain evidence="8 12">ARS120-2</strain>
        <strain evidence="5 15">ARS50-1</strain>
        <strain evidence="6 14">ARS50-2</strain>
    </source>
</reference>
<evidence type="ECO:0000259" key="3">
    <source>
        <dbReference type="PROSITE" id="PS51371"/>
    </source>
</evidence>